<dbReference type="PROSITE" id="PS00943">
    <property type="entry name" value="UBIA"/>
    <property type="match status" value="1"/>
</dbReference>
<feature type="transmembrane region" description="Helical" evidence="9">
    <location>
        <begin position="89"/>
        <end position="113"/>
    </location>
</feature>
<name>A0AA37ST61_9BACT</name>
<evidence type="ECO:0000256" key="4">
    <source>
        <dbReference type="ARBA" id="ARBA00022692"/>
    </source>
</evidence>
<evidence type="ECO:0000256" key="1">
    <source>
        <dbReference type="ARBA" id="ARBA00004141"/>
    </source>
</evidence>
<keyword evidence="7 9" id="KW-0472">Membrane</keyword>
<comment type="catalytic activity">
    <reaction evidence="8 9">
        <text>heme b + (2E,6E)-farnesyl diphosphate + H2O = Fe(II)-heme o + diphosphate</text>
        <dbReference type="Rhea" id="RHEA:28070"/>
        <dbReference type="ChEBI" id="CHEBI:15377"/>
        <dbReference type="ChEBI" id="CHEBI:33019"/>
        <dbReference type="ChEBI" id="CHEBI:60344"/>
        <dbReference type="ChEBI" id="CHEBI:60530"/>
        <dbReference type="ChEBI" id="CHEBI:175763"/>
        <dbReference type="EC" id="2.5.1.141"/>
    </reaction>
</comment>
<feature type="transmembrane region" description="Helical" evidence="9">
    <location>
        <begin position="275"/>
        <end position="293"/>
    </location>
</feature>
<dbReference type="EC" id="2.5.1.141" evidence="9"/>
<feature type="transmembrane region" description="Helical" evidence="9">
    <location>
        <begin position="170"/>
        <end position="196"/>
    </location>
</feature>
<dbReference type="Gene3D" id="1.10.357.140">
    <property type="entry name" value="UbiA prenyltransferase"/>
    <property type="match status" value="1"/>
</dbReference>
<comment type="caution">
    <text evidence="10">The sequence shown here is derived from an EMBL/GenBank/DDBJ whole genome shotgun (WGS) entry which is preliminary data.</text>
</comment>
<evidence type="ECO:0000256" key="7">
    <source>
        <dbReference type="ARBA" id="ARBA00023136"/>
    </source>
</evidence>
<keyword evidence="6 9" id="KW-0350">Heme biosynthesis</keyword>
<reference evidence="10" key="1">
    <citation type="journal article" date="2014" name="Int. J. Syst. Evol. Microbiol.">
        <title>Complete genome sequence of Corynebacterium casei LMG S-19264T (=DSM 44701T), isolated from a smear-ripened cheese.</title>
        <authorList>
            <consortium name="US DOE Joint Genome Institute (JGI-PGF)"/>
            <person name="Walter F."/>
            <person name="Albersmeier A."/>
            <person name="Kalinowski J."/>
            <person name="Ruckert C."/>
        </authorList>
    </citation>
    <scope>NUCLEOTIDE SEQUENCE</scope>
    <source>
        <strain evidence="10">NBRC 108769</strain>
    </source>
</reference>
<comment type="similarity">
    <text evidence="9">Belongs to the UbiA prenyltransferase family. Protoheme IX farnesyltransferase subfamily.</text>
</comment>
<organism evidence="10 11">
    <name type="scientific">Portibacter lacus</name>
    <dbReference type="NCBI Taxonomy" id="1099794"/>
    <lineage>
        <taxon>Bacteria</taxon>
        <taxon>Pseudomonadati</taxon>
        <taxon>Bacteroidota</taxon>
        <taxon>Saprospiria</taxon>
        <taxon>Saprospirales</taxon>
        <taxon>Haliscomenobacteraceae</taxon>
        <taxon>Portibacter</taxon>
    </lineage>
</organism>
<protein>
    <recommendedName>
        <fullName evidence="9">Protoheme IX farnesyltransferase</fullName>
        <ecNumber evidence="9">2.5.1.141</ecNumber>
    </recommendedName>
    <alternativeName>
        <fullName evidence="9">Heme B farnesyltransferase</fullName>
    </alternativeName>
    <alternativeName>
        <fullName evidence="9">Heme O synthase</fullName>
    </alternativeName>
</protein>
<dbReference type="GO" id="GO:0048034">
    <property type="term" value="P:heme O biosynthetic process"/>
    <property type="evidence" value="ECO:0007669"/>
    <property type="project" value="UniProtKB-UniRule"/>
</dbReference>
<dbReference type="Proteomes" id="UP001156666">
    <property type="component" value="Unassembled WGS sequence"/>
</dbReference>
<dbReference type="GO" id="GO:0006784">
    <property type="term" value="P:heme A biosynthetic process"/>
    <property type="evidence" value="ECO:0007669"/>
    <property type="project" value="TreeGrafter"/>
</dbReference>
<keyword evidence="4 9" id="KW-0812">Transmembrane</keyword>
<dbReference type="HAMAP" id="MF_00154">
    <property type="entry name" value="CyoE_CtaB"/>
    <property type="match status" value="1"/>
</dbReference>
<dbReference type="InterPro" id="IPR000537">
    <property type="entry name" value="UbiA_prenyltransferase"/>
</dbReference>
<evidence type="ECO:0000256" key="6">
    <source>
        <dbReference type="ARBA" id="ARBA00023133"/>
    </source>
</evidence>
<proteinExistence type="inferred from homology"/>
<keyword evidence="2 9" id="KW-1003">Cell membrane</keyword>
<dbReference type="PANTHER" id="PTHR43448:SF2">
    <property type="entry name" value="PROTOHEME IX FARNESYLTRANSFERASE, MITOCHONDRIAL"/>
    <property type="match status" value="1"/>
</dbReference>
<evidence type="ECO:0000256" key="5">
    <source>
        <dbReference type="ARBA" id="ARBA00022989"/>
    </source>
</evidence>
<comment type="pathway">
    <text evidence="9">Porphyrin-containing compound metabolism; heme O biosynthesis; heme O from protoheme: step 1/1.</text>
</comment>
<keyword evidence="3 9" id="KW-0808">Transferase</keyword>
<feature type="transmembrane region" description="Helical" evidence="9">
    <location>
        <begin position="217"/>
        <end position="238"/>
    </location>
</feature>
<dbReference type="AlphaFoldDB" id="A0AA37ST61"/>
<feature type="transmembrane region" description="Helical" evidence="9">
    <location>
        <begin position="20"/>
        <end position="42"/>
    </location>
</feature>
<dbReference type="GO" id="GO:0008495">
    <property type="term" value="F:protoheme IX farnesyltransferase activity"/>
    <property type="evidence" value="ECO:0007669"/>
    <property type="project" value="UniProtKB-UniRule"/>
</dbReference>
<keyword evidence="11" id="KW-1185">Reference proteome</keyword>
<evidence type="ECO:0000256" key="8">
    <source>
        <dbReference type="ARBA" id="ARBA00047690"/>
    </source>
</evidence>
<accession>A0AA37ST61</accession>
<evidence type="ECO:0000313" key="11">
    <source>
        <dbReference type="Proteomes" id="UP001156666"/>
    </source>
</evidence>
<feature type="transmembrane region" description="Helical" evidence="9">
    <location>
        <begin position="145"/>
        <end position="164"/>
    </location>
</feature>
<dbReference type="EMBL" id="BSOH01000031">
    <property type="protein sequence ID" value="GLR19702.1"/>
    <property type="molecule type" value="Genomic_DNA"/>
</dbReference>
<dbReference type="CDD" id="cd13957">
    <property type="entry name" value="PT_UbiA_Cox10"/>
    <property type="match status" value="1"/>
</dbReference>
<comment type="function">
    <text evidence="9">Converts heme B (protoheme IX) to heme O by substitution of the vinyl group on carbon 2 of heme B porphyrin ring with a hydroxyethyl farnesyl side group.</text>
</comment>
<evidence type="ECO:0000256" key="9">
    <source>
        <dbReference type="HAMAP-Rule" id="MF_00154"/>
    </source>
</evidence>
<evidence type="ECO:0000256" key="3">
    <source>
        <dbReference type="ARBA" id="ARBA00022679"/>
    </source>
</evidence>
<dbReference type="InterPro" id="IPR030470">
    <property type="entry name" value="UbiA_prenylTrfase_CS"/>
</dbReference>
<feature type="transmembrane region" description="Helical" evidence="9">
    <location>
        <begin position="119"/>
        <end position="138"/>
    </location>
</feature>
<dbReference type="NCBIfam" id="TIGR01473">
    <property type="entry name" value="cyoE_ctaB"/>
    <property type="match status" value="1"/>
</dbReference>
<keyword evidence="5 9" id="KW-1133">Transmembrane helix</keyword>
<sequence length="296" mass="32429">MTQVKTTYNSFSLGGKIVDYGLLIKFKLSLTVVFSAVMAYLILGGRSWIGAFGLFIGGMLVTGAANALNQVLEKDFDRLMDRTKDRPVVMGRITSPEAVLAAGLMSLVGITILGMFNPLTAFLGMLSLVLYAFLYTPLKRFSPVSVWIGTLPGALPILIGGAAIEGHISTLALIIFGIQVLWQLPHFWAIGWIGFEDYQKAGFKLLPVKDQSLDPKIGLYSFFAALPLIALGMLPFYLGEMGMIPSIIVAFSGILYAGVAWKFYKMADRKSALRLMFSSFIYLPVILFSYYIGSII</sequence>
<gene>
    <name evidence="9 10" type="primary">ctaB</name>
    <name evidence="10" type="ORF">GCM10007940_43180</name>
</gene>
<dbReference type="InterPro" id="IPR006369">
    <property type="entry name" value="Protohaem_IX_farnesylTrfase"/>
</dbReference>
<dbReference type="GO" id="GO:0005886">
    <property type="term" value="C:plasma membrane"/>
    <property type="evidence" value="ECO:0007669"/>
    <property type="project" value="UniProtKB-SubCell"/>
</dbReference>
<feature type="transmembrane region" description="Helical" evidence="9">
    <location>
        <begin position="244"/>
        <end position="263"/>
    </location>
</feature>
<evidence type="ECO:0000313" key="10">
    <source>
        <dbReference type="EMBL" id="GLR19702.1"/>
    </source>
</evidence>
<dbReference type="InterPro" id="IPR044878">
    <property type="entry name" value="UbiA_sf"/>
</dbReference>
<dbReference type="Pfam" id="PF01040">
    <property type="entry name" value="UbiA"/>
    <property type="match status" value="1"/>
</dbReference>
<dbReference type="RefSeq" id="WP_235295103.1">
    <property type="nucleotide sequence ID" value="NZ_BSOH01000031.1"/>
</dbReference>
<comment type="miscellaneous">
    <text evidence="9">Carbon 2 of the heme B porphyrin ring is defined according to the Fischer nomenclature.</text>
</comment>
<feature type="transmembrane region" description="Helical" evidence="9">
    <location>
        <begin position="48"/>
        <end position="68"/>
    </location>
</feature>
<comment type="subcellular location">
    <subcellularLocation>
        <location evidence="9">Cell membrane</location>
        <topology evidence="9">Multi-pass membrane protein</topology>
    </subcellularLocation>
    <subcellularLocation>
        <location evidence="1">Membrane</location>
        <topology evidence="1">Multi-pass membrane protein</topology>
    </subcellularLocation>
</comment>
<evidence type="ECO:0000256" key="2">
    <source>
        <dbReference type="ARBA" id="ARBA00022475"/>
    </source>
</evidence>
<dbReference type="PANTHER" id="PTHR43448">
    <property type="entry name" value="PROTOHEME IX FARNESYLTRANSFERASE, MITOCHONDRIAL"/>
    <property type="match status" value="1"/>
</dbReference>
<reference evidence="10" key="2">
    <citation type="submission" date="2023-01" db="EMBL/GenBank/DDBJ databases">
        <title>Draft genome sequence of Portibacter lacus strain NBRC 108769.</title>
        <authorList>
            <person name="Sun Q."/>
            <person name="Mori K."/>
        </authorList>
    </citation>
    <scope>NUCLEOTIDE SEQUENCE</scope>
    <source>
        <strain evidence="10">NBRC 108769</strain>
    </source>
</reference>